<gene>
    <name evidence="3" type="ORF">HMPREF0731_4322</name>
</gene>
<keyword evidence="3" id="KW-0012">Acyltransferase</keyword>
<sequence length="216" mass="23421">MPPPPAAQRLPVLEAGRGIAALLVMLFHISDTAFHNLFGQRPVGAAFAFGYAGLDFFFVLSGFIITHVHLDDLGRRERVRPYLWKRISRVYPAYWIVTLLYAGLALASAGGLEPGRLLASLLLLPGPPLLLGVAWTLVHEMLFYLLFALAILAPRAGLAIGLAWVALSLLLPKGIGPLADILFELRHVEFLMGALAAWTLRHAPPRRPLALAALGG</sequence>
<evidence type="ECO:0000313" key="3">
    <source>
        <dbReference type="EMBL" id="EFH09465.1"/>
    </source>
</evidence>
<feature type="transmembrane region" description="Helical" evidence="1">
    <location>
        <begin position="145"/>
        <end position="169"/>
    </location>
</feature>
<dbReference type="GO" id="GO:0016747">
    <property type="term" value="F:acyltransferase activity, transferring groups other than amino-acyl groups"/>
    <property type="evidence" value="ECO:0007669"/>
    <property type="project" value="InterPro"/>
</dbReference>
<dbReference type="RefSeq" id="WP_007003352.1">
    <property type="nucleotide sequence ID" value="NZ_GG770777.1"/>
</dbReference>
<dbReference type="GO" id="GO:0016020">
    <property type="term" value="C:membrane"/>
    <property type="evidence" value="ECO:0007669"/>
    <property type="project" value="TreeGrafter"/>
</dbReference>
<proteinExistence type="predicted"/>
<keyword evidence="4" id="KW-1185">Reference proteome</keyword>
<dbReference type="InterPro" id="IPR050879">
    <property type="entry name" value="Acyltransferase_3"/>
</dbReference>
<dbReference type="Proteomes" id="UP000005324">
    <property type="component" value="Unassembled WGS sequence"/>
</dbReference>
<feature type="transmembrane region" description="Helical" evidence="1">
    <location>
        <begin position="12"/>
        <end position="29"/>
    </location>
</feature>
<reference evidence="3 4" key="1">
    <citation type="submission" date="2010-04" db="EMBL/GenBank/DDBJ databases">
        <authorList>
            <person name="Qin X."/>
            <person name="Bachman B."/>
            <person name="Battles P."/>
            <person name="Bell A."/>
            <person name="Bess C."/>
            <person name="Bickham C."/>
            <person name="Chaboub L."/>
            <person name="Chen D."/>
            <person name="Coyle M."/>
            <person name="Deiros D.R."/>
            <person name="Dinh H."/>
            <person name="Forbes L."/>
            <person name="Fowler G."/>
            <person name="Francisco L."/>
            <person name="Fu Q."/>
            <person name="Gubbala S."/>
            <person name="Hale W."/>
            <person name="Han Y."/>
            <person name="Hemphill L."/>
            <person name="Highlander S.K."/>
            <person name="Hirani K."/>
            <person name="Hogues M."/>
            <person name="Jackson L."/>
            <person name="Jakkamsetti A."/>
            <person name="Javaid M."/>
            <person name="Jiang H."/>
            <person name="Korchina V."/>
            <person name="Kovar C."/>
            <person name="Lara F."/>
            <person name="Lee S."/>
            <person name="Mata R."/>
            <person name="Mathew T."/>
            <person name="Moen C."/>
            <person name="Morales K."/>
            <person name="Munidasa M."/>
            <person name="Nazareth L."/>
            <person name="Ngo R."/>
            <person name="Nguyen L."/>
            <person name="Okwuonu G."/>
            <person name="Ongeri F."/>
            <person name="Patil S."/>
            <person name="Petrosino J."/>
            <person name="Pham C."/>
            <person name="Pham P."/>
            <person name="Pu L.-L."/>
            <person name="Puazo M."/>
            <person name="Raj R."/>
            <person name="Reid J."/>
            <person name="Rouhana J."/>
            <person name="Saada N."/>
            <person name="Shang Y."/>
            <person name="Simmons D."/>
            <person name="Thornton R."/>
            <person name="Warren J."/>
            <person name="Weissenberger G."/>
            <person name="Zhang J."/>
            <person name="Zhang L."/>
            <person name="Zhou C."/>
            <person name="Zhu D."/>
            <person name="Muzny D."/>
            <person name="Worley K."/>
            <person name="Gibbs R."/>
        </authorList>
    </citation>
    <scope>NUCLEOTIDE SEQUENCE [LARGE SCALE GENOMIC DNA]</scope>
    <source>
        <strain evidence="3 4">ATCC 49957</strain>
    </source>
</reference>
<feature type="non-terminal residue" evidence="3">
    <location>
        <position position="216"/>
    </location>
</feature>
<name>D5RTB0_9PROT</name>
<dbReference type="OrthoDB" id="9796461at2"/>
<keyword evidence="1" id="KW-1133">Transmembrane helix</keyword>
<feature type="transmembrane region" description="Helical" evidence="1">
    <location>
        <begin position="91"/>
        <end position="111"/>
    </location>
</feature>
<keyword evidence="1" id="KW-0472">Membrane</keyword>
<dbReference type="AlphaFoldDB" id="D5RTB0"/>
<dbReference type="PANTHER" id="PTHR23028">
    <property type="entry name" value="ACETYLTRANSFERASE"/>
    <property type="match status" value="1"/>
</dbReference>
<evidence type="ECO:0000313" key="4">
    <source>
        <dbReference type="Proteomes" id="UP000005324"/>
    </source>
</evidence>
<feature type="transmembrane region" description="Helical" evidence="1">
    <location>
        <begin position="49"/>
        <end position="70"/>
    </location>
</feature>
<dbReference type="Pfam" id="PF01757">
    <property type="entry name" value="Acyl_transf_3"/>
    <property type="match status" value="1"/>
</dbReference>
<feature type="domain" description="Acyltransferase 3" evidence="2">
    <location>
        <begin position="13"/>
        <end position="197"/>
    </location>
</feature>
<keyword evidence="1" id="KW-0812">Transmembrane</keyword>
<feature type="transmembrane region" description="Helical" evidence="1">
    <location>
        <begin position="117"/>
        <end position="138"/>
    </location>
</feature>
<comment type="caution">
    <text evidence="3">The sequence shown here is derived from an EMBL/GenBank/DDBJ whole genome shotgun (WGS) entry which is preliminary data.</text>
</comment>
<protein>
    <submittedName>
        <fullName evidence="3">Acyltransferase</fullName>
    </submittedName>
</protein>
<dbReference type="InterPro" id="IPR002656">
    <property type="entry name" value="Acyl_transf_3_dom"/>
</dbReference>
<evidence type="ECO:0000259" key="2">
    <source>
        <dbReference type="Pfam" id="PF01757"/>
    </source>
</evidence>
<evidence type="ECO:0000256" key="1">
    <source>
        <dbReference type="SAM" id="Phobius"/>
    </source>
</evidence>
<keyword evidence="3" id="KW-0808">Transferase</keyword>
<organism evidence="3 4">
    <name type="scientific">Pseudoroseomonas cervicalis ATCC 49957</name>
    <dbReference type="NCBI Taxonomy" id="525371"/>
    <lineage>
        <taxon>Bacteria</taxon>
        <taxon>Pseudomonadati</taxon>
        <taxon>Pseudomonadota</taxon>
        <taxon>Alphaproteobacteria</taxon>
        <taxon>Acetobacterales</taxon>
        <taxon>Roseomonadaceae</taxon>
        <taxon>Roseomonas</taxon>
    </lineage>
</organism>
<dbReference type="EMBL" id="ADVL01000784">
    <property type="protein sequence ID" value="EFH09465.1"/>
    <property type="molecule type" value="Genomic_DNA"/>
</dbReference>
<dbReference type="PANTHER" id="PTHR23028:SF131">
    <property type="entry name" value="BLR2367 PROTEIN"/>
    <property type="match status" value="1"/>
</dbReference>
<dbReference type="HOGENOM" id="CLU_1280145_0_0_5"/>
<accession>D5RTB0</accession>
<dbReference type="GO" id="GO:0000271">
    <property type="term" value="P:polysaccharide biosynthetic process"/>
    <property type="evidence" value="ECO:0007669"/>
    <property type="project" value="TreeGrafter"/>
</dbReference>